<dbReference type="InterPro" id="IPR036051">
    <property type="entry name" value="KRAB_dom_sf"/>
</dbReference>
<sequence>TFINTDAWVPGIVIVLLQVSVSFKDVTINFNWEKWQHLDSAQEYLYWDVTLGNYHHLASIKLFSSLITQPQV</sequence>
<dbReference type="InterPro" id="IPR001909">
    <property type="entry name" value="KRAB"/>
</dbReference>
<keyword evidence="3" id="KW-1185">Reference proteome</keyword>
<evidence type="ECO:0000313" key="3">
    <source>
        <dbReference type="Proteomes" id="UP000694422"/>
    </source>
</evidence>
<dbReference type="PROSITE" id="PS50805">
    <property type="entry name" value="KRAB"/>
    <property type="match status" value="1"/>
</dbReference>
<dbReference type="Pfam" id="PF01352">
    <property type="entry name" value="KRAB"/>
    <property type="match status" value="1"/>
</dbReference>
<proteinExistence type="predicted"/>
<dbReference type="SMART" id="SM00349">
    <property type="entry name" value="KRAB"/>
    <property type="match status" value="1"/>
</dbReference>
<dbReference type="Gene3D" id="6.10.140.140">
    <property type="match status" value="1"/>
</dbReference>
<feature type="domain" description="KRAB" evidence="1">
    <location>
        <begin position="21"/>
        <end position="72"/>
    </location>
</feature>
<reference evidence="2" key="2">
    <citation type="submission" date="2025-09" db="UniProtKB">
        <authorList>
            <consortium name="Ensembl"/>
        </authorList>
    </citation>
    <scope>IDENTIFICATION</scope>
</reference>
<dbReference type="GO" id="GO:0006355">
    <property type="term" value="P:regulation of DNA-templated transcription"/>
    <property type="evidence" value="ECO:0007669"/>
    <property type="project" value="InterPro"/>
</dbReference>
<dbReference type="CDD" id="cd07765">
    <property type="entry name" value="KRAB_A-box"/>
    <property type="match status" value="1"/>
</dbReference>
<dbReference type="PANTHER" id="PTHR23232">
    <property type="entry name" value="KRAB DOMAIN C2H2 ZINC FINGER"/>
    <property type="match status" value="1"/>
</dbReference>
<dbReference type="Ensembl" id="ENSSDAT00000030225.1">
    <property type="protein sequence ID" value="ENSSDAP00000026447.1"/>
    <property type="gene ID" value="ENSSDAG00000023967.1"/>
</dbReference>
<organism evidence="2 3">
    <name type="scientific">Spermophilus dauricus</name>
    <name type="common">Daurian ground squirrel</name>
    <dbReference type="NCBI Taxonomy" id="99837"/>
    <lineage>
        <taxon>Eukaryota</taxon>
        <taxon>Metazoa</taxon>
        <taxon>Chordata</taxon>
        <taxon>Craniata</taxon>
        <taxon>Vertebrata</taxon>
        <taxon>Euteleostomi</taxon>
        <taxon>Mammalia</taxon>
        <taxon>Eutheria</taxon>
        <taxon>Euarchontoglires</taxon>
        <taxon>Glires</taxon>
        <taxon>Rodentia</taxon>
        <taxon>Sciuromorpha</taxon>
        <taxon>Sciuridae</taxon>
        <taxon>Xerinae</taxon>
        <taxon>Marmotini</taxon>
        <taxon>Spermophilus</taxon>
    </lineage>
</organism>
<dbReference type="PANTHER" id="PTHR23232:SF142">
    <property type="entry name" value="GASTRULA ZINC FINGER PROTEIN XLCGF57.1-LIKE-RELATED"/>
    <property type="match status" value="1"/>
</dbReference>
<dbReference type="Proteomes" id="UP000694422">
    <property type="component" value="Unplaced"/>
</dbReference>
<name>A0A8C9QLX4_SPEDA</name>
<accession>A0A8C9QLX4</accession>
<dbReference type="InterPro" id="IPR050169">
    <property type="entry name" value="Krueppel_C2H2_ZnF"/>
</dbReference>
<reference evidence="2" key="1">
    <citation type="submission" date="2025-08" db="UniProtKB">
        <authorList>
            <consortium name="Ensembl"/>
        </authorList>
    </citation>
    <scope>IDENTIFICATION</scope>
</reference>
<dbReference type="AlphaFoldDB" id="A0A8C9QLX4"/>
<evidence type="ECO:0000313" key="2">
    <source>
        <dbReference type="Ensembl" id="ENSSDAP00000026447.1"/>
    </source>
</evidence>
<dbReference type="SUPFAM" id="SSF109640">
    <property type="entry name" value="KRAB domain (Kruppel-associated box)"/>
    <property type="match status" value="1"/>
</dbReference>
<evidence type="ECO:0000259" key="1">
    <source>
        <dbReference type="PROSITE" id="PS50805"/>
    </source>
</evidence>
<protein>
    <recommendedName>
        <fullName evidence="1">KRAB domain-containing protein</fullName>
    </recommendedName>
</protein>